<comment type="caution">
    <text evidence="4">The sequence shown here is derived from an EMBL/GenBank/DDBJ whole genome shotgun (WGS) entry which is preliminary data.</text>
</comment>
<evidence type="ECO:0000259" key="3">
    <source>
        <dbReference type="Pfam" id="PF02909"/>
    </source>
</evidence>
<sequence>MTHAEWALSALEGHGLDPVTMLDVHALLYCYVEGVAVNLERETQAAAATGLSGDEWIEQQAAAFPVAVDETRRPALFKVFKAVESADGYDLRLDALFTLGLTSLLDGLAAVVERPAS</sequence>
<evidence type="ECO:0000313" key="5">
    <source>
        <dbReference type="Proteomes" id="UP000605992"/>
    </source>
</evidence>
<keyword evidence="1" id="KW-0805">Transcription regulation</keyword>
<evidence type="ECO:0000256" key="1">
    <source>
        <dbReference type="ARBA" id="ARBA00023015"/>
    </source>
</evidence>
<keyword evidence="5" id="KW-1185">Reference proteome</keyword>
<dbReference type="EMBL" id="BOOR01000004">
    <property type="protein sequence ID" value="GII52161.1"/>
    <property type="molecule type" value="Genomic_DNA"/>
</dbReference>
<organism evidence="4 5">
    <name type="scientific">Planotetraspora thailandica</name>
    <dbReference type="NCBI Taxonomy" id="487172"/>
    <lineage>
        <taxon>Bacteria</taxon>
        <taxon>Bacillati</taxon>
        <taxon>Actinomycetota</taxon>
        <taxon>Actinomycetes</taxon>
        <taxon>Streptosporangiales</taxon>
        <taxon>Streptosporangiaceae</taxon>
        <taxon>Planotetraspora</taxon>
    </lineage>
</organism>
<feature type="domain" description="Tetracycline repressor TetR C-terminal" evidence="3">
    <location>
        <begin position="3"/>
        <end position="111"/>
    </location>
</feature>
<dbReference type="Gene3D" id="1.10.357.10">
    <property type="entry name" value="Tetracycline Repressor, domain 2"/>
    <property type="match status" value="1"/>
</dbReference>
<dbReference type="SUPFAM" id="SSF48498">
    <property type="entry name" value="Tetracyclin repressor-like, C-terminal domain"/>
    <property type="match status" value="1"/>
</dbReference>
<proteinExistence type="predicted"/>
<accession>A0A8J3XU06</accession>
<protein>
    <recommendedName>
        <fullName evidence="3">Tetracycline repressor TetR C-terminal domain-containing protein</fullName>
    </recommendedName>
</protein>
<keyword evidence="2" id="KW-0804">Transcription</keyword>
<gene>
    <name evidence="4" type="ORF">Pth03_05500</name>
</gene>
<evidence type="ECO:0000256" key="2">
    <source>
        <dbReference type="ARBA" id="ARBA00023163"/>
    </source>
</evidence>
<name>A0A8J3XU06_9ACTN</name>
<dbReference type="AlphaFoldDB" id="A0A8J3XU06"/>
<dbReference type="GO" id="GO:0045892">
    <property type="term" value="P:negative regulation of DNA-templated transcription"/>
    <property type="evidence" value="ECO:0007669"/>
    <property type="project" value="InterPro"/>
</dbReference>
<dbReference type="InterPro" id="IPR036271">
    <property type="entry name" value="Tet_transcr_reg_TetR-rel_C_sf"/>
</dbReference>
<dbReference type="Proteomes" id="UP000605992">
    <property type="component" value="Unassembled WGS sequence"/>
</dbReference>
<dbReference type="Pfam" id="PF02909">
    <property type="entry name" value="TetR_C_1"/>
    <property type="match status" value="1"/>
</dbReference>
<reference evidence="4" key="1">
    <citation type="submission" date="2021-01" db="EMBL/GenBank/DDBJ databases">
        <title>Whole genome shotgun sequence of Planotetraspora thailandica NBRC 104271.</title>
        <authorList>
            <person name="Komaki H."/>
            <person name="Tamura T."/>
        </authorList>
    </citation>
    <scope>NUCLEOTIDE SEQUENCE</scope>
    <source>
        <strain evidence="4">NBRC 104271</strain>
    </source>
</reference>
<evidence type="ECO:0000313" key="4">
    <source>
        <dbReference type="EMBL" id="GII52161.1"/>
    </source>
</evidence>
<dbReference type="InterPro" id="IPR004111">
    <property type="entry name" value="Repressor_TetR_C"/>
</dbReference>